<sequence length="92" mass="10571">MSNTKKEFKAEKDNGKSSSEFDKIGPYRTDFEIKSTFDLRKNVQARWFDAMKKLRKGSSRWSGLDLFNPHAQGWVEIQKNQGMVGLSSKPAQ</sequence>
<comment type="caution">
    <text evidence="2">The sequence shown here is derived from an EMBL/GenBank/DDBJ whole genome shotgun (WGS) entry which is preliminary data.</text>
</comment>
<name>A0AAV1QLK8_9ROSI</name>
<accession>A0AAV1QLK8</accession>
<reference evidence="2 3" key="1">
    <citation type="submission" date="2024-01" db="EMBL/GenBank/DDBJ databases">
        <authorList>
            <person name="Waweru B."/>
        </authorList>
    </citation>
    <scope>NUCLEOTIDE SEQUENCE [LARGE SCALE GENOMIC DNA]</scope>
</reference>
<gene>
    <name evidence="2" type="ORF">DCAF_LOCUS172</name>
</gene>
<evidence type="ECO:0000313" key="3">
    <source>
        <dbReference type="Proteomes" id="UP001314170"/>
    </source>
</evidence>
<organism evidence="2 3">
    <name type="scientific">Dovyalis caffra</name>
    <dbReference type="NCBI Taxonomy" id="77055"/>
    <lineage>
        <taxon>Eukaryota</taxon>
        <taxon>Viridiplantae</taxon>
        <taxon>Streptophyta</taxon>
        <taxon>Embryophyta</taxon>
        <taxon>Tracheophyta</taxon>
        <taxon>Spermatophyta</taxon>
        <taxon>Magnoliopsida</taxon>
        <taxon>eudicotyledons</taxon>
        <taxon>Gunneridae</taxon>
        <taxon>Pentapetalae</taxon>
        <taxon>rosids</taxon>
        <taxon>fabids</taxon>
        <taxon>Malpighiales</taxon>
        <taxon>Salicaceae</taxon>
        <taxon>Flacourtieae</taxon>
        <taxon>Dovyalis</taxon>
    </lineage>
</organism>
<dbReference type="Proteomes" id="UP001314170">
    <property type="component" value="Unassembled WGS sequence"/>
</dbReference>
<feature type="region of interest" description="Disordered" evidence="1">
    <location>
        <begin position="1"/>
        <end position="23"/>
    </location>
</feature>
<dbReference type="EMBL" id="CAWUPB010000026">
    <property type="protein sequence ID" value="CAK7322562.1"/>
    <property type="molecule type" value="Genomic_DNA"/>
</dbReference>
<evidence type="ECO:0000256" key="1">
    <source>
        <dbReference type="SAM" id="MobiDB-lite"/>
    </source>
</evidence>
<evidence type="ECO:0000313" key="2">
    <source>
        <dbReference type="EMBL" id="CAK7322562.1"/>
    </source>
</evidence>
<protein>
    <submittedName>
        <fullName evidence="2">Uncharacterized protein</fullName>
    </submittedName>
</protein>
<dbReference type="AlphaFoldDB" id="A0AAV1QLK8"/>
<proteinExistence type="predicted"/>
<keyword evidence="3" id="KW-1185">Reference proteome</keyword>